<dbReference type="OrthoDB" id="5756162at2"/>
<comment type="caution">
    <text evidence="6">The sequence shown here is derived from an EMBL/GenBank/DDBJ whole genome shotgun (WGS) entry which is preliminary data.</text>
</comment>
<dbReference type="EC" id="2.3.1.39" evidence="1"/>
<dbReference type="PANTHER" id="PTHR42681:SF1">
    <property type="entry name" value="MALONYL-COA-ACYL CARRIER PROTEIN TRANSACYLASE, MITOCHONDRIAL"/>
    <property type="match status" value="1"/>
</dbReference>
<evidence type="ECO:0000256" key="1">
    <source>
        <dbReference type="ARBA" id="ARBA00013258"/>
    </source>
</evidence>
<keyword evidence="7" id="KW-1185">Reference proteome</keyword>
<name>A0A5C6QB38_9GAMM</name>
<dbReference type="InterPro" id="IPR050858">
    <property type="entry name" value="Mal-CoA-ACP_Trans/PKS_FabD"/>
</dbReference>
<dbReference type="SUPFAM" id="SSF52151">
    <property type="entry name" value="FabD/lysophospholipase-like"/>
    <property type="match status" value="1"/>
</dbReference>
<evidence type="ECO:0000256" key="2">
    <source>
        <dbReference type="ARBA" id="ARBA00022679"/>
    </source>
</evidence>
<keyword evidence="2 6" id="KW-0808">Transferase</keyword>
<comment type="catalytic activity">
    <reaction evidence="4">
        <text>holo-[ACP] + malonyl-CoA = malonyl-[ACP] + CoA</text>
        <dbReference type="Rhea" id="RHEA:41792"/>
        <dbReference type="Rhea" id="RHEA-COMP:9623"/>
        <dbReference type="Rhea" id="RHEA-COMP:9685"/>
        <dbReference type="ChEBI" id="CHEBI:57287"/>
        <dbReference type="ChEBI" id="CHEBI:57384"/>
        <dbReference type="ChEBI" id="CHEBI:64479"/>
        <dbReference type="ChEBI" id="CHEBI:78449"/>
        <dbReference type="EC" id="2.3.1.39"/>
    </reaction>
</comment>
<keyword evidence="3" id="KW-0012">Acyltransferase</keyword>
<dbReference type="Gene3D" id="3.40.366.10">
    <property type="entry name" value="Malonyl-Coenzyme A Acyl Carrier Protein, domain 2"/>
    <property type="match status" value="1"/>
</dbReference>
<dbReference type="GO" id="GO:0006633">
    <property type="term" value="P:fatty acid biosynthetic process"/>
    <property type="evidence" value="ECO:0007669"/>
    <property type="project" value="TreeGrafter"/>
</dbReference>
<accession>A0A5C6QB38</accession>
<evidence type="ECO:0000313" key="6">
    <source>
        <dbReference type="EMBL" id="TWX66048.1"/>
    </source>
</evidence>
<dbReference type="EMBL" id="VOLR01000021">
    <property type="protein sequence ID" value="TWX56805.1"/>
    <property type="molecule type" value="Genomic_DNA"/>
</dbReference>
<organism evidence="6 8">
    <name type="scientific">Colwellia hornerae</name>
    <dbReference type="NCBI Taxonomy" id="89402"/>
    <lineage>
        <taxon>Bacteria</taxon>
        <taxon>Pseudomonadati</taxon>
        <taxon>Pseudomonadota</taxon>
        <taxon>Gammaproteobacteria</taxon>
        <taxon>Alteromonadales</taxon>
        <taxon>Colwelliaceae</taxon>
        <taxon>Colwellia</taxon>
    </lineage>
</organism>
<dbReference type="PANTHER" id="PTHR42681">
    <property type="entry name" value="MALONYL-COA-ACYL CARRIER PROTEIN TRANSACYLASE, MITOCHONDRIAL"/>
    <property type="match status" value="1"/>
</dbReference>
<dbReference type="AlphaFoldDB" id="A0A5C6QB38"/>
<sequence length="363" mass="40332">MSSSIKTTDKAPVKAMNKKKQRAVVICPGRGTYNKEELGYLQRFHSDKTEIVSLIDDFRDSQGQMKVSELDGMENYSMRTHTAGENASALIYACALSDYQAINKDEFDIVAVTGNSMGWYIALAVAGALKPKQAIKLINTMGSMMTKGVIGGQMIYPIINDEWNIEREQEHQVMQWLAQANQQRDCEVYVSINLGGYIIFGGNKAGLKALEALLPVVQDRYPMNLFNHAAFHTPLLSDVSKRAVELLPAQLFNAPEIPLIDGLGKVWQPYSCDVEQLHNYTLKTQVVEPYNFSKAIEVAIKEFAPDKLIILGPGATLGGAVAQSLISHHWLNLQSKANFIAQQKENPFILAMGLLEQRKKVVL</sequence>
<evidence type="ECO:0000256" key="3">
    <source>
        <dbReference type="ARBA" id="ARBA00023315"/>
    </source>
</evidence>
<evidence type="ECO:0000256" key="4">
    <source>
        <dbReference type="ARBA" id="ARBA00048462"/>
    </source>
</evidence>
<dbReference type="Gene3D" id="3.30.70.250">
    <property type="entry name" value="Malonyl-CoA ACP transacylase, ACP-binding"/>
    <property type="match status" value="1"/>
</dbReference>
<dbReference type="Proteomes" id="UP000321525">
    <property type="component" value="Unassembled WGS sequence"/>
</dbReference>
<reference evidence="6 8" key="1">
    <citation type="submission" date="2019-07" db="EMBL/GenBank/DDBJ databases">
        <title>Genomes of sea-ice associated Colwellia species.</title>
        <authorList>
            <person name="Bowman J.P."/>
        </authorList>
    </citation>
    <scope>NUCLEOTIDE SEQUENCE [LARGE SCALE GENOMIC DNA]</scope>
    <source>
        <strain evidence="5 7">ACAM 607</strain>
        <strain evidence="6 8">IC036</strain>
    </source>
</reference>
<dbReference type="RefSeq" id="WP_146800181.1">
    <property type="nucleotide sequence ID" value="NZ_VOLP01000020.1"/>
</dbReference>
<evidence type="ECO:0000313" key="8">
    <source>
        <dbReference type="Proteomes" id="UP000321917"/>
    </source>
</evidence>
<protein>
    <recommendedName>
        <fullName evidence="1">[acyl-carrier-protein] S-malonyltransferase</fullName>
        <ecNumber evidence="1">2.3.1.39</ecNumber>
    </recommendedName>
</protein>
<dbReference type="EMBL" id="VOLQ01000020">
    <property type="protein sequence ID" value="TWX66048.1"/>
    <property type="molecule type" value="Genomic_DNA"/>
</dbReference>
<gene>
    <name evidence="5" type="ORF">ESZ26_14520</name>
    <name evidence="6" type="ORF">ESZ27_11440</name>
</gene>
<evidence type="ECO:0000313" key="5">
    <source>
        <dbReference type="EMBL" id="TWX56805.1"/>
    </source>
</evidence>
<evidence type="ECO:0000313" key="7">
    <source>
        <dbReference type="Proteomes" id="UP000321525"/>
    </source>
</evidence>
<dbReference type="GO" id="GO:0004314">
    <property type="term" value="F:[acyl-carrier-protein] S-malonyltransferase activity"/>
    <property type="evidence" value="ECO:0007669"/>
    <property type="project" value="UniProtKB-EC"/>
</dbReference>
<dbReference type="InterPro" id="IPR001227">
    <property type="entry name" value="Ac_transferase_dom_sf"/>
</dbReference>
<dbReference type="InterPro" id="IPR016035">
    <property type="entry name" value="Acyl_Trfase/lysoPLipase"/>
</dbReference>
<proteinExistence type="predicted"/>
<dbReference type="Proteomes" id="UP000321917">
    <property type="component" value="Unassembled WGS sequence"/>
</dbReference>